<evidence type="ECO:0000256" key="2">
    <source>
        <dbReference type="ARBA" id="ARBA00023125"/>
    </source>
</evidence>
<accession>A0ABR2JBA5</accession>
<dbReference type="SMART" id="SM00717">
    <property type="entry name" value="SANT"/>
    <property type="match status" value="3"/>
</dbReference>
<feature type="compositionally biased region" description="Basic residues" evidence="4">
    <location>
        <begin position="1012"/>
        <end position="1030"/>
    </location>
</feature>
<dbReference type="SUPFAM" id="SSF46689">
    <property type="entry name" value="Homeodomain-like"/>
    <property type="match status" value="1"/>
</dbReference>
<feature type="domain" description="Myb-like" evidence="5">
    <location>
        <begin position="626"/>
        <end position="670"/>
    </location>
</feature>
<sequence length="1106" mass="122492">MGAQQSQMVNEDDEHSRSSKRDYSPFSHAADGDYSDRDDNNHDDIDSSQREAPVFSSQIPASARRDRELGKMNSSKSKKRRSRRSSDPSQELPPHSSQDFEPPFVKHESNMIQEDEDEDQDTVAQIKGDPGADDEPGPVIEDEEFGAEILEKAKRERRERKELKKARRAEKMRLSQLKGDPEAMDETDSHDTSQVNGVSPEAHRTNGFVAVNHQVPASPEVVEASKPSKRRKRLPVAKPVAAEDPIQSSENGELSRLALLASSANDTVVPTSSPLKRKGRDSSNKKQRKKQKQQAEDVEEEDEGTAGMSVPFADAAQDIYAERYNEAQSSPSAARLQRRSQSRAESPEPEQSDTEMAQPMQHDQVSQSAEDEIIPQTMDLDEDNDVDLPVDNHYAERDASEASNNEIENHLGSDDLGVAEPMEVDHEASDSGINGNAAPTPASNGRASGSSPGLAMRQYGSKAGTGRKRHVKAPFNEAEQGEEDNRQAFEQLPAASPSATAAKKRRKKDNADAGPSSAAKGKGSKKGGGSKAPRKVQDPPKGEENTGPFTEEELSNIDKALKHWQEDHDLTDHARNELIHMNPQSPKAKASYSMELWDAVQAVVPGRKRQKIISQCRRKYHNFSARGAWTPEQHQELVQLFNQYGNKYAEIGKEMNRYAEDVRDRIRNYVVCGDAQNKATWSPEEQLNLSQIIKKSLEVIRASETFQAPDNRKKEEELIDWQAVSESMGRTRSRLQCQMKWKKIKASIDDEEEFGDVSRKEPIDQIIQRAREEAVKIPAQDLSKIAKRIKDTKATKHNRIPWSRVHAGGVATKYSRPVLIVAWCRMRLLVPEWEMLTPGDIAVALRAKYQEDGDLQLPTNINMEQEYMGLEHMIGIIRGNYDRRKDRRKAMSAALVLNDGTTKNDGNSDGEEGQEPTYYDTSEDEAQQASDADMGAAHDTPEAEAQQVSDADMGVAPSSTAKIPNDREIEESDLEEAAPAPPASSSKAKGSSRKAKGKGKEKEPTVSSTAASRRRSTKTPKGKGKGKGKAARSQSIVEDDEQSSDTDADEVEDIPAKTPNSKAKPKPKAKSKAKAKAARAQPVVEEEEQSSDTDADEVEDIPARRY</sequence>
<feature type="compositionally biased region" description="Basic and acidic residues" evidence="4">
    <location>
        <begin position="14"/>
        <end position="23"/>
    </location>
</feature>
<feature type="region of interest" description="Disordered" evidence="4">
    <location>
        <begin position="1"/>
        <end position="551"/>
    </location>
</feature>
<dbReference type="InterPro" id="IPR009057">
    <property type="entry name" value="Homeodomain-like_sf"/>
</dbReference>
<feature type="compositionally biased region" description="Acidic residues" evidence="4">
    <location>
        <begin position="1084"/>
        <end position="1100"/>
    </location>
</feature>
<dbReference type="InterPro" id="IPR051651">
    <property type="entry name" value="DMTF1_DNA-bind_reg"/>
</dbReference>
<evidence type="ECO:0000256" key="3">
    <source>
        <dbReference type="ARBA" id="ARBA00023242"/>
    </source>
</evidence>
<feature type="compositionally biased region" description="Acidic residues" evidence="4">
    <location>
        <begin position="369"/>
        <end position="388"/>
    </location>
</feature>
<feature type="compositionally biased region" description="Low complexity" evidence="4">
    <location>
        <begin position="512"/>
        <end position="521"/>
    </location>
</feature>
<feature type="domain" description="HTH myb-type" evidence="6">
    <location>
        <begin position="626"/>
        <end position="674"/>
    </location>
</feature>
<dbReference type="PROSITE" id="PS51294">
    <property type="entry name" value="HTH_MYB"/>
    <property type="match status" value="1"/>
</dbReference>
<dbReference type="Pfam" id="PF00249">
    <property type="entry name" value="Myb_DNA-binding"/>
    <property type="match status" value="1"/>
</dbReference>
<comment type="subcellular location">
    <subcellularLocation>
        <location evidence="1">Nucleus</location>
    </subcellularLocation>
</comment>
<dbReference type="CDD" id="cd00167">
    <property type="entry name" value="SANT"/>
    <property type="match status" value="2"/>
</dbReference>
<dbReference type="InterPro" id="IPR017930">
    <property type="entry name" value="Myb_dom"/>
</dbReference>
<dbReference type="Proteomes" id="UP001390339">
    <property type="component" value="Unassembled WGS sequence"/>
</dbReference>
<dbReference type="PROSITE" id="PS50090">
    <property type="entry name" value="MYB_LIKE"/>
    <property type="match status" value="2"/>
</dbReference>
<comment type="caution">
    <text evidence="7">The sequence shown here is derived from an EMBL/GenBank/DDBJ whole genome shotgun (WGS) entry which is preliminary data.</text>
</comment>
<feature type="compositionally biased region" description="Basic and acidic residues" evidence="4">
    <location>
        <begin position="30"/>
        <end position="49"/>
    </location>
</feature>
<keyword evidence="8" id="KW-1185">Reference proteome</keyword>
<feature type="compositionally biased region" description="Basic and acidic residues" evidence="4">
    <location>
        <begin position="535"/>
        <end position="544"/>
    </location>
</feature>
<feature type="domain" description="Myb-like" evidence="5">
    <location>
        <begin position="673"/>
        <end position="745"/>
    </location>
</feature>
<dbReference type="EMBL" id="JAPCWZ010000003">
    <property type="protein sequence ID" value="KAK8874994.1"/>
    <property type="molecule type" value="Genomic_DNA"/>
</dbReference>
<keyword evidence="2" id="KW-0238">DNA-binding</keyword>
<reference evidence="7 8" key="1">
    <citation type="journal article" date="2024" name="IMA Fungus">
        <title>Apiospora arundinis, a panoply of carbohydrate-active enzymes and secondary metabolites.</title>
        <authorList>
            <person name="Sorensen T."/>
            <person name="Petersen C."/>
            <person name="Muurmann A.T."/>
            <person name="Christiansen J.V."/>
            <person name="Brundto M.L."/>
            <person name="Overgaard C.K."/>
            <person name="Boysen A.T."/>
            <person name="Wollenberg R.D."/>
            <person name="Larsen T.O."/>
            <person name="Sorensen J.L."/>
            <person name="Nielsen K.L."/>
            <person name="Sondergaard T.E."/>
        </authorList>
    </citation>
    <scope>NUCLEOTIDE SEQUENCE [LARGE SCALE GENOMIC DNA]</scope>
    <source>
        <strain evidence="7 8">AAU 773</strain>
    </source>
</reference>
<name>A0ABR2JBA5_9PEZI</name>
<dbReference type="InterPro" id="IPR001005">
    <property type="entry name" value="SANT/Myb"/>
</dbReference>
<feature type="compositionally biased region" description="Low complexity" evidence="4">
    <location>
        <begin position="254"/>
        <end position="264"/>
    </location>
</feature>
<feature type="region of interest" description="Disordered" evidence="4">
    <location>
        <begin position="894"/>
        <end position="1106"/>
    </location>
</feature>
<evidence type="ECO:0000256" key="1">
    <source>
        <dbReference type="ARBA" id="ARBA00004123"/>
    </source>
</evidence>
<proteinExistence type="predicted"/>
<gene>
    <name evidence="7" type="ORF">PGQ11_005508</name>
</gene>
<feature type="compositionally biased region" description="Basic residues" evidence="4">
    <location>
        <begin position="275"/>
        <end position="292"/>
    </location>
</feature>
<dbReference type="PANTHER" id="PTHR46380:SF2">
    <property type="entry name" value="CYCLIN-D-BINDING MYB-LIKE TRANSCRIPTION FACTOR 1"/>
    <property type="match status" value="1"/>
</dbReference>
<feature type="compositionally biased region" description="Polar residues" evidence="4">
    <location>
        <begin position="441"/>
        <end position="451"/>
    </location>
</feature>
<feature type="compositionally biased region" description="Acidic residues" evidence="4">
    <location>
        <begin position="131"/>
        <end position="146"/>
    </location>
</feature>
<dbReference type="Gene3D" id="1.10.10.60">
    <property type="entry name" value="Homeodomain-like"/>
    <property type="match status" value="2"/>
</dbReference>
<protein>
    <submittedName>
        <fullName evidence="7">Multidrug resistance-associated protein</fullName>
    </submittedName>
</protein>
<evidence type="ECO:0000256" key="4">
    <source>
        <dbReference type="SAM" id="MobiDB-lite"/>
    </source>
</evidence>
<feature type="compositionally biased region" description="Acidic residues" evidence="4">
    <location>
        <begin position="1037"/>
        <end position="1053"/>
    </location>
</feature>
<evidence type="ECO:0000313" key="7">
    <source>
        <dbReference type="EMBL" id="KAK8874994.1"/>
    </source>
</evidence>
<feature type="compositionally biased region" description="Basic and acidic residues" evidence="4">
    <location>
        <begin position="149"/>
        <end position="162"/>
    </location>
</feature>
<feature type="compositionally biased region" description="Basic residues" evidence="4">
    <location>
        <begin position="1063"/>
        <end position="1077"/>
    </location>
</feature>
<evidence type="ECO:0000313" key="8">
    <source>
        <dbReference type="Proteomes" id="UP001390339"/>
    </source>
</evidence>
<keyword evidence="3" id="KW-0539">Nucleus</keyword>
<organism evidence="7 8">
    <name type="scientific">Apiospora arundinis</name>
    <dbReference type="NCBI Taxonomy" id="335852"/>
    <lineage>
        <taxon>Eukaryota</taxon>
        <taxon>Fungi</taxon>
        <taxon>Dikarya</taxon>
        <taxon>Ascomycota</taxon>
        <taxon>Pezizomycotina</taxon>
        <taxon>Sordariomycetes</taxon>
        <taxon>Xylariomycetidae</taxon>
        <taxon>Amphisphaeriales</taxon>
        <taxon>Apiosporaceae</taxon>
        <taxon>Apiospora</taxon>
    </lineage>
</organism>
<evidence type="ECO:0000259" key="6">
    <source>
        <dbReference type="PROSITE" id="PS51294"/>
    </source>
</evidence>
<evidence type="ECO:0000259" key="5">
    <source>
        <dbReference type="PROSITE" id="PS50090"/>
    </source>
</evidence>
<feature type="compositionally biased region" description="Polar residues" evidence="4">
    <location>
        <begin position="265"/>
        <end position="274"/>
    </location>
</feature>
<dbReference type="PANTHER" id="PTHR46380">
    <property type="entry name" value="CYCLIN-D-BINDING MYB-LIKE TRANSCRIPTION FACTOR 1"/>
    <property type="match status" value="1"/>
</dbReference>